<feature type="transmembrane region" description="Helical" evidence="1">
    <location>
        <begin position="66"/>
        <end position="86"/>
    </location>
</feature>
<proteinExistence type="predicted"/>
<reference evidence="2" key="1">
    <citation type="submission" date="2019-11" db="EMBL/GenBank/DDBJ databases">
        <authorList>
            <person name="Liu Y."/>
            <person name="Hou J."/>
            <person name="Li T.-Q."/>
            <person name="Guan C.-H."/>
            <person name="Wu X."/>
            <person name="Wu H.-Z."/>
            <person name="Ling F."/>
            <person name="Zhang R."/>
            <person name="Shi X.-G."/>
            <person name="Ren J.-P."/>
            <person name="Chen E.-F."/>
            <person name="Sun J.-M."/>
        </authorList>
    </citation>
    <scope>NUCLEOTIDE SEQUENCE</scope>
    <source>
        <strain evidence="2">Adult_tree_wgs_1</strain>
        <tissue evidence="2">Leaves</tissue>
    </source>
</reference>
<keyword evidence="1" id="KW-1133">Transmembrane helix</keyword>
<feature type="transmembrane region" description="Helical" evidence="1">
    <location>
        <begin position="37"/>
        <end position="60"/>
    </location>
</feature>
<dbReference type="EMBL" id="WJXA01000003">
    <property type="protein sequence ID" value="KAF7146932.1"/>
    <property type="molecule type" value="Genomic_DNA"/>
</dbReference>
<keyword evidence="3" id="KW-1185">Reference proteome</keyword>
<organism evidence="2 3">
    <name type="scientific">Rhododendron simsii</name>
    <name type="common">Sims's rhododendron</name>
    <dbReference type="NCBI Taxonomy" id="118357"/>
    <lineage>
        <taxon>Eukaryota</taxon>
        <taxon>Viridiplantae</taxon>
        <taxon>Streptophyta</taxon>
        <taxon>Embryophyta</taxon>
        <taxon>Tracheophyta</taxon>
        <taxon>Spermatophyta</taxon>
        <taxon>Magnoliopsida</taxon>
        <taxon>eudicotyledons</taxon>
        <taxon>Gunneridae</taxon>
        <taxon>Pentapetalae</taxon>
        <taxon>asterids</taxon>
        <taxon>Ericales</taxon>
        <taxon>Ericaceae</taxon>
        <taxon>Ericoideae</taxon>
        <taxon>Rhodoreae</taxon>
        <taxon>Rhododendron</taxon>
    </lineage>
</organism>
<name>A0A834H296_RHOSS</name>
<dbReference type="Proteomes" id="UP000626092">
    <property type="component" value="Unassembled WGS sequence"/>
</dbReference>
<sequence>MVRESFLQPTHGGYQGSELAADSFIRPLSRKGIRWELLLSAALYPLLFLIHDMFHIIVALENITNLLSLFCPSLLQNLATVVTTILHIRTMQWRLKVEAELRWVLGADLGFVPGPTLAETFGLKK</sequence>
<evidence type="ECO:0000313" key="3">
    <source>
        <dbReference type="Proteomes" id="UP000626092"/>
    </source>
</evidence>
<keyword evidence="1" id="KW-0812">Transmembrane</keyword>
<keyword evidence="1" id="KW-0472">Membrane</keyword>
<gene>
    <name evidence="2" type="ORF">RHSIM_Rhsim03G0154400</name>
</gene>
<protein>
    <submittedName>
        <fullName evidence="2">Uncharacterized protein</fullName>
    </submittedName>
</protein>
<comment type="caution">
    <text evidence="2">The sequence shown here is derived from an EMBL/GenBank/DDBJ whole genome shotgun (WGS) entry which is preliminary data.</text>
</comment>
<dbReference type="OrthoDB" id="1679811at2759"/>
<evidence type="ECO:0000313" key="2">
    <source>
        <dbReference type="EMBL" id="KAF7146932.1"/>
    </source>
</evidence>
<accession>A0A834H296</accession>
<dbReference type="AlphaFoldDB" id="A0A834H296"/>
<evidence type="ECO:0000256" key="1">
    <source>
        <dbReference type="SAM" id="Phobius"/>
    </source>
</evidence>